<organism evidence="1 2">
    <name type="scientific">Malus baccata</name>
    <name type="common">Siberian crab apple</name>
    <name type="synonym">Pyrus baccata</name>
    <dbReference type="NCBI Taxonomy" id="106549"/>
    <lineage>
        <taxon>Eukaryota</taxon>
        <taxon>Viridiplantae</taxon>
        <taxon>Streptophyta</taxon>
        <taxon>Embryophyta</taxon>
        <taxon>Tracheophyta</taxon>
        <taxon>Spermatophyta</taxon>
        <taxon>Magnoliopsida</taxon>
        <taxon>eudicotyledons</taxon>
        <taxon>Gunneridae</taxon>
        <taxon>Pentapetalae</taxon>
        <taxon>rosids</taxon>
        <taxon>fabids</taxon>
        <taxon>Rosales</taxon>
        <taxon>Rosaceae</taxon>
        <taxon>Amygdaloideae</taxon>
        <taxon>Maleae</taxon>
        <taxon>Malus</taxon>
    </lineage>
</organism>
<gene>
    <name evidence="1" type="ORF">C1H46_044877</name>
</gene>
<keyword evidence="2" id="KW-1185">Reference proteome</keyword>
<sequence length="59" mass="6788">MEQKTRVAEALAMEEDQYIYLDMPPRAADCLERLVGRLAPHRFCKRFALNRIGQPPLSA</sequence>
<dbReference type="AlphaFoldDB" id="A0A540K5U1"/>
<dbReference type="EMBL" id="VIEB01003098">
    <property type="protein sequence ID" value="TQD69590.1"/>
    <property type="molecule type" value="Genomic_DNA"/>
</dbReference>
<proteinExistence type="predicted"/>
<accession>A0A540K5U1</accession>
<dbReference type="Proteomes" id="UP000315295">
    <property type="component" value="Unassembled WGS sequence"/>
</dbReference>
<reference evidence="1 2" key="1">
    <citation type="journal article" date="2019" name="G3 (Bethesda)">
        <title>Sequencing of a Wild Apple (Malus baccata) Genome Unravels the Differences Between Cultivated and Wild Apple Species Regarding Disease Resistance and Cold Tolerance.</title>
        <authorList>
            <person name="Chen X."/>
        </authorList>
    </citation>
    <scope>NUCLEOTIDE SEQUENCE [LARGE SCALE GENOMIC DNA]</scope>
    <source>
        <strain evidence="2">cv. Shandingzi</strain>
        <tissue evidence="1">Leaves</tissue>
    </source>
</reference>
<evidence type="ECO:0000313" key="1">
    <source>
        <dbReference type="EMBL" id="TQD69590.1"/>
    </source>
</evidence>
<comment type="caution">
    <text evidence="1">The sequence shown here is derived from an EMBL/GenBank/DDBJ whole genome shotgun (WGS) entry which is preliminary data.</text>
</comment>
<evidence type="ECO:0000313" key="2">
    <source>
        <dbReference type="Proteomes" id="UP000315295"/>
    </source>
</evidence>
<name>A0A540K5U1_MALBA</name>
<protein>
    <submittedName>
        <fullName evidence="1">Uncharacterized protein</fullName>
    </submittedName>
</protein>